<name>Q6UYJ6_9CAUD</name>
<accession>Q6UYJ6</accession>
<dbReference type="GeneID" id="2559573"/>
<dbReference type="RefSeq" id="NP_918978.1">
    <property type="nucleotide sequence ID" value="NC_005091.2"/>
</dbReference>
<reference evidence="1" key="1">
    <citation type="submission" date="2006-02" db="EMBL/GenBank/DDBJ databases">
        <title>Complete nucleotide sequence of BcepNazgul, a novel soil phage of Burkholderia cepacia genomovar VII.</title>
        <authorList>
            <person name="Summer E.J."/>
            <person name="Peek M.L."/>
            <person name="Haliburton J.R."/>
            <person name="Hall E."/>
            <person name="Heusinkveld K."/>
            <person name="Simser J."/>
            <person name="No E.G."/>
            <person name="Gonzalez C.F."/>
            <person name="Young R.F."/>
        </authorList>
    </citation>
    <scope>NUCLEOTIDE SEQUENCE [LARGE SCALE GENOMIC DNA]</scope>
</reference>
<dbReference type="EMBL" id="AY357582">
    <property type="protein sequence ID" value="AAQ63345.1"/>
    <property type="molecule type" value="Genomic_DNA"/>
</dbReference>
<gene>
    <name evidence="1" type="ORF">Nazgul45</name>
</gene>
<organism evidence="1 2">
    <name type="scientific">Burkholderia phage BcepNazgul</name>
    <dbReference type="NCBI Taxonomy" id="242861"/>
    <lineage>
        <taxon>Viruses</taxon>
        <taxon>Duplodnaviria</taxon>
        <taxon>Heunggongvirae</taxon>
        <taxon>Uroviricota</taxon>
        <taxon>Caudoviricetes</taxon>
        <taxon>Casjensviridae</taxon>
        <taxon>Nazgulvirus</taxon>
        <taxon>Nazgulvirus bcepnazgul</taxon>
        <taxon>Burkholderia virus BcepNazgul</taxon>
    </lineage>
</organism>
<evidence type="ECO:0000313" key="1">
    <source>
        <dbReference type="EMBL" id="AAQ63345.1"/>
    </source>
</evidence>
<keyword evidence="2" id="KW-1185">Reference proteome</keyword>
<dbReference type="Proteomes" id="UP000002549">
    <property type="component" value="Segment"/>
</dbReference>
<evidence type="ECO:0000313" key="2">
    <source>
        <dbReference type="Proteomes" id="UP000002549"/>
    </source>
</evidence>
<dbReference type="KEGG" id="vg:2559573"/>
<sequence>MQFVVWLVLMVASYFLSAALGPKAQQPDPAKFGDFNFPQATEGTPQAVVFGDCWCSDWTVVGLGNFRTTPIKSGGGKK</sequence>
<dbReference type="OrthoDB" id="23631at10239"/>
<protein>
    <submittedName>
        <fullName evidence="1">Conserved tail assembly protein</fullName>
    </submittedName>
</protein>
<proteinExistence type="predicted"/>